<organism evidence="2 3">
    <name type="scientific">Purpureocillium lilacinum</name>
    <name type="common">Paecilomyces lilacinus</name>
    <dbReference type="NCBI Taxonomy" id="33203"/>
    <lineage>
        <taxon>Eukaryota</taxon>
        <taxon>Fungi</taxon>
        <taxon>Dikarya</taxon>
        <taxon>Ascomycota</taxon>
        <taxon>Pezizomycotina</taxon>
        <taxon>Sordariomycetes</taxon>
        <taxon>Hypocreomycetidae</taxon>
        <taxon>Hypocreales</taxon>
        <taxon>Ophiocordycipitaceae</taxon>
        <taxon>Purpureocillium</taxon>
    </lineage>
</organism>
<evidence type="ECO:0000256" key="1">
    <source>
        <dbReference type="SAM" id="MobiDB-lite"/>
    </source>
</evidence>
<evidence type="ECO:0000313" key="2">
    <source>
        <dbReference type="EMBL" id="KAK4086540.1"/>
    </source>
</evidence>
<sequence length="166" mass="16979">MSGAGPPGRTKGSTDNCVSSLRILVSPVPHTCAEGAGMALVMAAMPRRSGRAAPTHAVVESRVERMNGGPGAVASRGSRHGGVRPARTTGEPQASGGVLHHGTGFRSGAPAPAPRLAGDRGRPPNYTRTSHGSGTRKGITKSPPPLLHNHPPSPPPILTVYHQHVS</sequence>
<gene>
    <name evidence="2" type="ORF">Purlil1_9156</name>
</gene>
<dbReference type="EMBL" id="JAWRVI010000040">
    <property type="protein sequence ID" value="KAK4086540.1"/>
    <property type="molecule type" value="Genomic_DNA"/>
</dbReference>
<name>A0ABR0BR99_PURLI</name>
<evidence type="ECO:0000313" key="3">
    <source>
        <dbReference type="Proteomes" id="UP001287286"/>
    </source>
</evidence>
<keyword evidence="3" id="KW-1185">Reference proteome</keyword>
<protein>
    <submittedName>
        <fullName evidence="2">Uncharacterized protein</fullName>
    </submittedName>
</protein>
<reference evidence="2 3" key="1">
    <citation type="journal article" date="2024" name="Microbiol. Resour. Announc.">
        <title>Genome annotations for the ascomycete fungi Trichoderma harzianum, Trichoderma aggressivum, and Purpureocillium lilacinum.</title>
        <authorList>
            <person name="Beijen E.P.W."/>
            <person name="Ohm R.A."/>
        </authorList>
    </citation>
    <scope>NUCLEOTIDE SEQUENCE [LARGE SCALE GENOMIC DNA]</scope>
    <source>
        <strain evidence="2 3">CBS 150709</strain>
    </source>
</reference>
<comment type="caution">
    <text evidence="2">The sequence shown here is derived from an EMBL/GenBank/DDBJ whole genome shotgun (WGS) entry which is preliminary data.</text>
</comment>
<feature type="compositionally biased region" description="Pro residues" evidence="1">
    <location>
        <begin position="142"/>
        <end position="157"/>
    </location>
</feature>
<dbReference type="Proteomes" id="UP001287286">
    <property type="component" value="Unassembled WGS sequence"/>
</dbReference>
<proteinExistence type="predicted"/>
<accession>A0ABR0BR99</accession>
<feature type="region of interest" description="Disordered" evidence="1">
    <location>
        <begin position="64"/>
        <end position="158"/>
    </location>
</feature>